<evidence type="ECO:0000256" key="5">
    <source>
        <dbReference type="HAMAP-Rule" id="MF_00376"/>
    </source>
</evidence>
<dbReference type="RefSeq" id="WP_132143732.1">
    <property type="nucleotide sequence ID" value="NZ_SMCS01000003.1"/>
</dbReference>
<sequence length="204" mass="22383">MSTHRYVVALTGGVASGKSAVEARFRALDIQAYDADVAARAVVEPGSEGLAAIAATFGNGALDAQGQLDRAAMRRRIFDDPGARKTLEGILHPLIRRWLHDAVAADTGPYCIVSIPLLVENREHYAWVDRVLVVDTPVATQIERLTRRDGIDEALAIRMIRNQSTREQRLAIADDVIVNDGDEADLDHAVQAQHARYLKLAKLR</sequence>
<evidence type="ECO:0000256" key="4">
    <source>
        <dbReference type="ARBA" id="ARBA00022993"/>
    </source>
</evidence>
<dbReference type="EC" id="2.7.1.24" evidence="5 6"/>
<dbReference type="Proteomes" id="UP000295645">
    <property type="component" value="Unassembled WGS sequence"/>
</dbReference>
<evidence type="ECO:0000256" key="2">
    <source>
        <dbReference type="ARBA" id="ARBA00022741"/>
    </source>
</evidence>
<organism evidence="7 8">
    <name type="scientific">Luteibacter rhizovicinus</name>
    <dbReference type="NCBI Taxonomy" id="242606"/>
    <lineage>
        <taxon>Bacteria</taxon>
        <taxon>Pseudomonadati</taxon>
        <taxon>Pseudomonadota</taxon>
        <taxon>Gammaproteobacteria</taxon>
        <taxon>Lysobacterales</taxon>
        <taxon>Rhodanobacteraceae</taxon>
        <taxon>Luteibacter</taxon>
    </lineage>
</organism>
<reference evidence="7 8" key="1">
    <citation type="submission" date="2019-03" db="EMBL/GenBank/DDBJ databases">
        <title>Above-ground endophytic microbial communities from plants in different locations in the United States.</title>
        <authorList>
            <person name="Frank C."/>
        </authorList>
    </citation>
    <scope>NUCLEOTIDE SEQUENCE [LARGE SCALE GENOMIC DNA]</scope>
    <source>
        <strain evidence="7 8">LP_13_YM</strain>
    </source>
</reference>
<dbReference type="NCBIfam" id="TIGR00152">
    <property type="entry name" value="dephospho-CoA kinase"/>
    <property type="match status" value="1"/>
</dbReference>
<dbReference type="GO" id="GO:0004140">
    <property type="term" value="F:dephospho-CoA kinase activity"/>
    <property type="evidence" value="ECO:0007669"/>
    <property type="project" value="UniProtKB-UniRule"/>
</dbReference>
<comment type="similarity">
    <text evidence="1 5">Belongs to the CoaE family.</text>
</comment>
<dbReference type="AlphaFoldDB" id="A0A4R3YRA2"/>
<protein>
    <recommendedName>
        <fullName evidence="5 6">Dephospho-CoA kinase</fullName>
        <ecNumber evidence="5 6">2.7.1.24</ecNumber>
    </recommendedName>
    <alternativeName>
        <fullName evidence="5">Dephosphocoenzyme A kinase</fullName>
    </alternativeName>
</protein>
<evidence type="ECO:0000313" key="8">
    <source>
        <dbReference type="Proteomes" id="UP000295645"/>
    </source>
</evidence>
<comment type="caution">
    <text evidence="7">The sequence shown here is derived from an EMBL/GenBank/DDBJ whole genome shotgun (WGS) entry which is preliminary data.</text>
</comment>
<gene>
    <name evidence="5" type="primary">coaE</name>
    <name evidence="7" type="ORF">EC912_103463</name>
</gene>
<comment type="pathway">
    <text evidence="5">Cofactor biosynthesis; coenzyme A biosynthesis; CoA from (R)-pantothenate: step 5/5.</text>
</comment>
<dbReference type="Pfam" id="PF01121">
    <property type="entry name" value="CoaE"/>
    <property type="match status" value="1"/>
</dbReference>
<dbReference type="PANTHER" id="PTHR10695">
    <property type="entry name" value="DEPHOSPHO-COA KINASE-RELATED"/>
    <property type="match status" value="1"/>
</dbReference>
<feature type="binding site" evidence="5">
    <location>
        <begin position="15"/>
        <end position="20"/>
    </location>
    <ligand>
        <name>ATP</name>
        <dbReference type="ChEBI" id="CHEBI:30616"/>
    </ligand>
</feature>
<evidence type="ECO:0000313" key="7">
    <source>
        <dbReference type="EMBL" id="TCV94970.1"/>
    </source>
</evidence>
<keyword evidence="4 5" id="KW-0173">Coenzyme A biosynthesis</keyword>
<comment type="catalytic activity">
    <reaction evidence="5">
        <text>3'-dephospho-CoA + ATP = ADP + CoA + H(+)</text>
        <dbReference type="Rhea" id="RHEA:18245"/>
        <dbReference type="ChEBI" id="CHEBI:15378"/>
        <dbReference type="ChEBI" id="CHEBI:30616"/>
        <dbReference type="ChEBI" id="CHEBI:57287"/>
        <dbReference type="ChEBI" id="CHEBI:57328"/>
        <dbReference type="ChEBI" id="CHEBI:456216"/>
        <dbReference type="EC" id="2.7.1.24"/>
    </reaction>
</comment>
<comment type="function">
    <text evidence="5">Catalyzes the phosphorylation of the 3'-hydroxyl group of dephosphocoenzyme A to form coenzyme A.</text>
</comment>
<keyword evidence="5" id="KW-0808">Transferase</keyword>
<keyword evidence="2 5" id="KW-0547">Nucleotide-binding</keyword>
<evidence type="ECO:0000256" key="1">
    <source>
        <dbReference type="ARBA" id="ARBA00009018"/>
    </source>
</evidence>
<dbReference type="PANTHER" id="PTHR10695:SF46">
    <property type="entry name" value="BIFUNCTIONAL COENZYME A SYNTHASE-RELATED"/>
    <property type="match status" value="1"/>
</dbReference>
<dbReference type="GO" id="GO:0015937">
    <property type="term" value="P:coenzyme A biosynthetic process"/>
    <property type="evidence" value="ECO:0007669"/>
    <property type="project" value="UniProtKB-UniRule"/>
</dbReference>
<evidence type="ECO:0000256" key="6">
    <source>
        <dbReference type="NCBIfam" id="TIGR00152"/>
    </source>
</evidence>
<name>A0A4R3YRA2_9GAMM</name>
<dbReference type="GO" id="GO:0005524">
    <property type="term" value="F:ATP binding"/>
    <property type="evidence" value="ECO:0007669"/>
    <property type="project" value="UniProtKB-UniRule"/>
</dbReference>
<keyword evidence="3 5" id="KW-0067">ATP-binding</keyword>
<comment type="subcellular location">
    <subcellularLocation>
        <location evidence="5">Cytoplasm</location>
    </subcellularLocation>
</comment>
<keyword evidence="5 7" id="KW-0418">Kinase</keyword>
<keyword evidence="8" id="KW-1185">Reference proteome</keyword>
<dbReference type="InterPro" id="IPR001977">
    <property type="entry name" value="Depp_CoAkinase"/>
</dbReference>
<dbReference type="UniPathway" id="UPA00241">
    <property type="reaction ID" value="UER00356"/>
</dbReference>
<proteinExistence type="inferred from homology"/>
<dbReference type="CDD" id="cd02022">
    <property type="entry name" value="DPCK"/>
    <property type="match status" value="1"/>
</dbReference>
<dbReference type="Gene3D" id="3.40.50.300">
    <property type="entry name" value="P-loop containing nucleotide triphosphate hydrolases"/>
    <property type="match status" value="1"/>
</dbReference>
<dbReference type="OrthoDB" id="9812943at2"/>
<dbReference type="EMBL" id="SMCS01000003">
    <property type="protein sequence ID" value="TCV94970.1"/>
    <property type="molecule type" value="Genomic_DNA"/>
</dbReference>
<accession>A0A4R3YRA2</accession>
<keyword evidence="5" id="KW-0963">Cytoplasm</keyword>
<dbReference type="SUPFAM" id="SSF52540">
    <property type="entry name" value="P-loop containing nucleoside triphosphate hydrolases"/>
    <property type="match status" value="1"/>
</dbReference>
<evidence type="ECO:0000256" key="3">
    <source>
        <dbReference type="ARBA" id="ARBA00022840"/>
    </source>
</evidence>
<dbReference type="GO" id="GO:0005737">
    <property type="term" value="C:cytoplasm"/>
    <property type="evidence" value="ECO:0007669"/>
    <property type="project" value="UniProtKB-SubCell"/>
</dbReference>
<dbReference type="HAMAP" id="MF_00376">
    <property type="entry name" value="Dephospho_CoA_kinase"/>
    <property type="match status" value="1"/>
</dbReference>
<dbReference type="InterPro" id="IPR027417">
    <property type="entry name" value="P-loop_NTPase"/>
</dbReference>
<dbReference type="PROSITE" id="PS51219">
    <property type="entry name" value="DPCK"/>
    <property type="match status" value="1"/>
</dbReference>